<evidence type="ECO:0000256" key="2">
    <source>
        <dbReference type="PIRSR" id="PIRSR640198-2"/>
    </source>
</evidence>
<evidence type="ECO:0000259" key="3">
    <source>
        <dbReference type="PROSITE" id="PS51459"/>
    </source>
</evidence>
<dbReference type="PANTHER" id="PTHR13504:SF38">
    <property type="entry name" value="FIDO DOMAIN-CONTAINING PROTEIN"/>
    <property type="match status" value="1"/>
</dbReference>
<proteinExistence type="predicted"/>
<evidence type="ECO:0000313" key="4">
    <source>
        <dbReference type="EMBL" id="KAB2931306.1"/>
    </source>
</evidence>
<dbReference type="SUPFAM" id="SSF140931">
    <property type="entry name" value="Fic-like"/>
    <property type="match status" value="1"/>
</dbReference>
<protein>
    <submittedName>
        <fullName evidence="4">Fic family protein</fullName>
    </submittedName>
</protein>
<dbReference type="EMBL" id="WBUI01000014">
    <property type="protein sequence ID" value="KAB2931306.1"/>
    <property type="molecule type" value="Genomic_DNA"/>
</dbReference>
<dbReference type="Proteomes" id="UP000460298">
    <property type="component" value="Unassembled WGS sequence"/>
</dbReference>
<dbReference type="InterPro" id="IPR036597">
    <property type="entry name" value="Fido-like_dom_sf"/>
</dbReference>
<keyword evidence="2" id="KW-0067">ATP-binding</keyword>
<comment type="caution">
    <text evidence="4">The sequence shown here is derived from an EMBL/GenBank/DDBJ whole genome shotgun (WGS) entry which is preliminary data.</text>
</comment>
<sequence length="400" mass="45714">MSSLLHKISPLMPEDRVLDPLHEKAGALIRQATALLSHGAILEPLRPLLRAMNSYYTNRIEGQHTRPSDIERALLRQVNSDNEIARRQRLAVSHLEAERELEDLWMNRPLADLYTADAVSEIHRSLFDRLPPEDRRNEDGEIMIPGEIRSRPVAVGRHLPPERDIERYLDAWANGYRNLPAGEKSLIGVAASHHRLAYIHPFADGNGRTARLHSHLLLYRMQLTGGLWSVMRGMARRQEEYYRYLNDADLPRRNDLDGRGELSQEGLVQFIDFFLTVCTDQVQFMQQMLKLNRLRDGVRDLLTFLSLHPFPVGSEKSTIKVEGTEALHYVALTGPLDRGRFIAMTGLGERTGRRFLASLLHYGLLKSDSPRSPVCFSIPFASLRFLFPQLWPEAEADTME</sequence>
<dbReference type="PANTHER" id="PTHR13504">
    <property type="entry name" value="FIDO DOMAIN-CONTAINING PROTEIN DDB_G0283145"/>
    <property type="match status" value="1"/>
</dbReference>
<dbReference type="AlphaFoldDB" id="A0A833GZU0"/>
<feature type="binding site" evidence="2">
    <location>
        <begin position="155"/>
        <end position="158"/>
    </location>
    <ligand>
        <name>ATP</name>
        <dbReference type="ChEBI" id="CHEBI:30616"/>
    </ligand>
</feature>
<feature type="binding site" evidence="2">
    <location>
        <begin position="204"/>
        <end position="211"/>
    </location>
    <ligand>
        <name>ATP</name>
        <dbReference type="ChEBI" id="CHEBI:30616"/>
    </ligand>
</feature>
<feature type="active site" evidence="1">
    <location>
        <position position="200"/>
    </location>
</feature>
<evidence type="ECO:0000256" key="1">
    <source>
        <dbReference type="PIRSR" id="PIRSR640198-1"/>
    </source>
</evidence>
<organism evidence="4 5">
    <name type="scientific">Leptonema illini</name>
    <dbReference type="NCBI Taxonomy" id="183"/>
    <lineage>
        <taxon>Bacteria</taxon>
        <taxon>Pseudomonadati</taxon>
        <taxon>Spirochaetota</taxon>
        <taxon>Spirochaetia</taxon>
        <taxon>Leptospirales</taxon>
        <taxon>Leptospiraceae</taxon>
        <taxon>Leptonema</taxon>
    </lineage>
</organism>
<dbReference type="InterPro" id="IPR040198">
    <property type="entry name" value="Fido_containing"/>
</dbReference>
<accession>A0A833GZU0</accession>
<dbReference type="InterPro" id="IPR003812">
    <property type="entry name" value="Fido"/>
</dbReference>
<dbReference type="PROSITE" id="PS51459">
    <property type="entry name" value="FIDO"/>
    <property type="match status" value="1"/>
</dbReference>
<keyword evidence="2" id="KW-0547">Nucleotide-binding</keyword>
<dbReference type="Gene3D" id="1.10.3290.10">
    <property type="entry name" value="Fido-like domain"/>
    <property type="match status" value="1"/>
</dbReference>
<gene>
    <name evidence="4" type="ORF">F9K24_13770</name>
</gene>
<dbReference type="GO" id="GO:0005524">
    <property type="term" value="F:ATP binding"/>
    <property type="evidence" value="ECO:0007669"/>
    <property type="project" value="UniProtKB-KW"/>
</dbReference>
<reference evidence="4 5" key="1">
    <citation type="submission" date="2019-10" db="EMBL/GenBank/DDBJ databases">
        <title>Extracellular Electron Transfer in a Candidatus Methanoperedens spp. Enrichment Culture.</title>
        <authorList>
            <person name="Berger S."/>
            <person name="Rangel Shaw D."/>
            <person name="Berben T."/>
            <person name="In 'T Zandt M."/>
            <person name="Frank J."/>
            <person name="Reimann J."/>
            <person name="Jetten M.S.M."/>
            <person name="Welte C.U."/>
        </authorList>
    </citation>
    <scope>NUCLEOTIDE SEQUENCE [LARGE SCALE GENOMIC DNA]</scope>
    <source>
        <strain evidence="4">SB12</strain>
    </source>
</reference>
<feature type="binding site" evidence="2">
    <location>
        <begin position="241"/>
        <end position="242"/>
    </location>
    <ligand>
        <name>ATP</name>
        <dbReference type="ChEBI" id="CHEBI:30616"/>
    </ligand>
</feature>
<name>A0A833GZU0_9LEPT</name>
<feature type="domain" description="Fido" evidence="3">
    <location>
        <begin position="114"/>
        <end position="276"/>
    </location>
</feature>
<dbReference type="Pfam" id="PF02661">
    <property type="entry name" value="Fic"/>
    <property type="match status" value="1"/>
</dbReference>
<evidence type="ECO:0000313" key="5">
    <source>
        <dbReference type="Proteomes" id="UP000460298"/>
    </source>
</evidence>